<dbReference type="PANTHER" id="PTHR12592:SF0">
    <property type="entry name" value="ATP-DEPENDENT (S)-NAD(P)H-HYDRATE DEHYDRATASE"/>
    <property type="match status" value="1"/>
</dbReference>
<reference evidence="8 9" key="1">
    <citation type="submission" date="2015-01" db="EMBL/GenBank/DDBJ databases">
        <title>Genome sequence of Jeotgalibacillus alimentarius.</title>
        <authorList>
            <person name="Goh K.M."/>
            <person name="Chan K.-G."/>
            <person name="Yaakop A.S."/>
            <person name="Ee R."/>
            <person name="Gan H.M."/>
            <person name="Chan C.S."/>
        </authorList>
    </citation>
    <scope>NUCLEOTIDE SEQUENCE [LARGE SCALE GENOMIC DNA]</scope>
    <source>
        <strain evidence="8 9">YKJ-13</strain>
    </source>
</reference>
<evidence type="ECO:0000256" key="1">
    <source>
        <dbReference type="ARBA" id="ARBA00022741"/>
    </source>
</evidence>
<dbReference type="EMBL" id="JXRQ01000016">
    <property type="protein sequence ID" value="KIL50715.1"/>
    <property type="molecule type" value="Genomic_DNA"/>
</dbReference>
<feature type="domain" description="YjeF C-terminal" evidence="7">
    <location>
        <begin position="5"/>
        <end position="272"/>
    </location>
</feature>
<evidence type="ECO:0000256" key="6">
    <source>
        <dbReference type="HAMAP-Rule" id="MF_01965"/>
    </source>
</evidence>
<name>A0A0C2RKI2_9BACL</name>
<dbReference type="Pfam" id="PF01256">
    <property type="entry name" value="Carb_kinase"/>
    <property type="match status" value="1"/>
</dbReference>
<dbReference type="PATRIC" id="fig|135826.4.peg.1330"/>
<dbReference type="GO" id="GO:0016301">
    <property type="term" value="F:kinase activity"/>
    <property type="evidence" value="ECO:0007669"/>
    <property type="project" value="UniProtKB-KW"/>
</dbReference>
<evidence type="ECO:0000259" key="7">
    <source>
        <dbReference type="PROSITE" id="PS51383"/>
    </source>
</evidence>
<dbReference type="NCBIfam" id="TIGR00196">
    <property type="entry name" value="yjeF_cterm"/>
    <property type="match status" value="1"/>
</dbReference>
<dbReference type="SUPFAM" id="SSF53613">
    <property type="entry name" value="Ribokinase-like"/>
    <property type="match status" value="1"/>
</dbReference>
<proteinExistence type="inferred from homology"/>
<keyword evidence="9" id="KW-1185">Reference proteome</keyword>
<keyword evidence="4 6" id="KW-0520">NAD</keyword>
<feature type="binding site" evidence="6">
    <location>
        <begin position="183"/>
        <end position="187"/>
    </location>
    <ligand>
        <name>AMP</name>
        <dbReference type="ChEBI" id="CHEBI:456215"/>
    </ligand>
</feature>
<dbReference type="OrthoDB" id="9806925at2"/>
<feature type="binding site" evidence="6">
    <location>
        <position position="40"/>
    </location>
    <ligand>
        <name>(6S)-NADPHX</name>
        <dbReference type="ChEBI" id="CHEBI:64076"/>
    </ligand>
</feature>
<keyword evidence="3 6" id="KW-0521">NADP</keyword>
<dbReference type="InterPro" id="IPR029056">
    <property type="entry name" value="Ribokinase-like"/>
</dbReference>
<feature type="binding site" evidence="6">
    <location>
        <position position="101"/>
    </location>
    <ligand>
        <name>(6S)-NADPHX</name>
        <dbReference type="ChEBI" id="CHEBI:64076"/>
    </ligand>
</feature>
<dbReference type="GO" id="GO:0046496">
    <property type="term" value="P:nicotinamide nucleotide metabolic process"/>
    <property type="evidence" value="ECO:0007669"/>
    <property type="project" value="UniProtKB-UniRule"/>
</dbReference>
<dbReference type="CDD" id="cd01171">
    <property type="entry name" value="YXKO-related"/>
    <property type="match status" value="1"/>
</dbReference>
<evidence type="ECO:0000313" key="8">
    <source>
        <dbReference type="EMBL" id="KIL50715.1"/>
    </source>
</evidence>
<comment type="similarity">
    <text evidence="6">Belongs to the NnrD/CARKD family.</text>
</comment>
<dbReference type="EC" id="4.2.1.136" evidence="6"/>
<dbReference type="GO" id="GO:0005524">
    <property type="term" value="F:ATP binding"/>
    <property type="evidence" value="ECO:0007669"/>
    <property type="project" value="UniProtKB-KW"/>
</dbReference>
<keyword evidence="5 6" id="KW-0456">Lyase</keyword>
<accession>A0A0C2RKI2</accession>
<keyword evidence="8" id="KW-0808">Transferase</keyword>
<gene>
    <name evidence="6" type="primary">nnrD</name>
    <name evidence="8" type="ORF">KP77_13350</name>
</gene>
<feature type="binding site" evidence="6">
    <location>
        <position position="146"/>
    </location>
    <ligand>
        <name>(6S)-NADPHX</name>
        <dbReference type="ChEBI" id="CHEBI:64076"/>
    </ligand>
</feature>
<comment type="function">
    <text evidence="6">Catalyzes the dehydration of the S-form of NAD(P)HX at the expense of ADP, which is converted to AMP. Together with NAD(P)HX epimerase, which catalyzes the epimerization of the S- and R-forms, the enzyme allows the repair of both epimers of NAD(P)HX, a damaged form of NAD(P)H that is a result of enzymatic or heat-dependent hydration.</text>
</comment>
<dbReference type="GO" id="GO:0110051">
    <property type="term" value="P:metabolite repair"/>
    <property type="evidence" value="ECO:0007669"/>
    <property type="project" value="TreeGrafter"/>
</dbReference>
<dbReference type="PROSITE" id="PS51383">
    <property type="entry name" value="YJEF_C_3"/>
    <property type="match status" value="1"/>
</dbReference>
<dbReference type="Proteomes" id="UP000031950">
    <property type="component" value="Unassembled WGS sequence"/>
</dbReference>
<comment type="cofactor">
    <cofactor evidence="6">
        <name>Mg(2+)</name>
        <dbReference type="ChEBI" id="CHEBI:18420"/>
    </cofactor>
</comment>
<evidence type="ECO:0000256" key="5">
    <source>
        <dbReference type="ARBA" id="ARBA00023239"/>
    </source>
</evidence>
<dbReference type="HAMAP" id="MF_01965">
    <property type="entry name" value="NADHX_dehydratase"/>
    <property type="match status" value="1"/>
</dbReference>
<dbReference type="AlphaFoldDB" id="A0A0C2RKI2"/>
<organism evidence="8 9">
    <name type="scientific">Jeotgalibacillus alimentarius</name>
    <dbReference type="NCBI Taxonomy" id="135826"/>
    <lineage>
        <taxon>Bacteria</taxon>
        <taxon>Bacillati</taxon>
        <taxon>Bacillota</taxon>
        <taxon>Bacilli</taxon>
        <taxon>Bacillales</taxon>
        <taxon>Caryophanaceae</taxon>
        <taxon>Jeotgalibacillus</taxon>
    </lineage>
</organism>
<dbReference type="GO" id="GO:0052855">
    <property type="term" value="F:ADP-dependent NAD(P)H-hydrate dehydratase activity"/>
    <property type="evidence" value="ECO:0007669"/>
    <property type="project" value="UniProtKB-UniRule"/>
</dbReference>
<comment type="catalytic activity">
    <reaction evidence="6">
        <text>(6S)-NADPHX + ADP = AMP + phosphate + NADPH + H(+)</text>
        <dbReference type="Rhea" id="RHEA:32235"/>
        <dbReference type="ChEBI" id="CHEBI:15378"/>
        <dbReference type="ChEBI" id="CHEBI:43474"/>
        <dbReference type="ChEBI" id="CHEBI:57783"/>
        <dbReference type="ChEBI" id="CHEBI:64076"/>
        <dbReference type="ChEBI" id="CHEBI:456215"/>
        <dbReference type="ChEBI" id="CHEBI:456216"/>
        <dbReference type="EC" id="4.2.1.136"/>
    </reaction>
</comment>
<comment type="caution">
    <text evidence="8">The sequence shown here is derived from an EMBL/GenBank/DDBJ whole genome shotgun (WGS) entry which is preliminary data.</text>
</comment>
<dbReference type="InterPro" id="IPR017953">
    <property type="entry name" value="Carbohydrate_kinase_pred_CS"/>
</dbReference>
<comment type="subunit">
    <text evidence="6">Homotetramer.</text>
</comment>
<keyword evidence="2 6" id="KW-0067">ATP-binding</keyword>
<dbReference type="GO" id="GO:0052856">
    <property type="term" value="F:NAD(P)HX epimerase activity"/>
    <property type="evidence" value="ECO:0007669"/>
    <property type="project" value="TreeGrafter"/>
</dbReference>
<dbReference type="PANTHER" id="PTHR12592">
    <property type="entry name" value="ATP-DEPENDENT (S)-NAD(P)H-HYDRATE DEHYDRATASE FAMILY MEMBER"/>
    <property type="match status" value="1"/>
</dbReference>
<protein>
    <recommendedName>
        <fullName evidence="6">ADP-dependent (S)-NAD(P)H-hydrate dehydratase</fullName>
        <ecNumber evidence="6">4.2.1.136</ecNumber>
    </recommendedName>
    <alternativeName>
        <fullName evidence="6">ADP-dependent NAD(P)HX dehydratase</fullName>
    </alternativeName>
</protein>
<evidence type="ECO:0000256" key="4">
    <source>
        <dbReference type="ARBA" id="ARBA00023027"/>
    </source>
</evidence>
<evidence type="ECO:0000256" key="3">
    <source>
        <dbReference type="ARBA" id="ARBA00022857"/>
    </source>
</evidence>
<feature type="binding site" evidence="6">
    <location>
        <position position="213"/>
    </location>
    <ligand>
        <name>(6S)-NADPHX</name>
        <dbReference type="ChEBI" id="CHEBI:64076"/>
    </ligand>
</feature>
<dbReference type="STRING" id="135826.KP77_13350"/>
<evidence type="ECO:0000256" key="2">
    <source>
        <dbReference type="ARBA" id="ARBA00022840"/>
    </source>
</evidence>
<dbReference type="Gene3D" id="3.40.1190.20">
    <property type="match status" value="1"/>
</dbReference>
<dbReference type="InterPro" id="IPR000631">
    <property type="entry name" value="CARKD"/>
</dbReference>
<keyword evidence="1 6" id="KW-0547">Nucleotide-binding</keyword>
<evidence type="ECO:0000313" key="9">
    <source>
        <dbReference type="Proteomes" id="UP000031950"/>
    </source>
</evidence>
<feature type="binding site" evidence="6">
    <location>
        <position position="212"/>
    </location>
    <ligand>
        <name>AMP</name>
        <dbReference type="ChEBI" id="CHEBI:456215"/>
    </ligand>
</feature>
<sequence length="275" mass="30217">MKKWSKENVVDTLPVRKSDAHKGTYGTALIAAGSRFMPGAAVLSAIACMRSGVGKLEMGTEESVIPYVIQHLPETTFVPGFYERLNDLPFNHYTVLAAGPGREENDETEKVVQTFLSTDLPVVLDAGALRERTYQKRKSPVILTPHPGEFIRISSFDKEKVEQDRQAAAAEFAAQTGVTVVLKGKETITAFPDGETYMNTTGNSSLSKGGTGDTLTGMITGMLCCHDDWKHAILNAVYLHGACADHWIKTRSPHTMLASELSELLPEVWKKYEQK</sequence>
<comment type="catalytic activity">
    <reaction evidence="6">
        <text>(6S)-NADHX + ADP = AMP + phosphate + NADH + H(+)</text>
        <dbReference type="Rhea" id="RHEA:32223"/>
        <dbReference type="ChEBI" id="CHEBI:15378"/>
        <dbReference type="ChEBI" id="CHEBI:43474"/>
        <dbReference type="ChEBI" id="CHEBI:57945"/>
        <dbReference type="ChEBI" id="CHEBI:64074"/>
        <dbReference type="ChEBI" id="CHEBI:456215"/>
        <dbReference type="ChEBI" id="CHEBI:456216"/>
        <dbReference type="EC" id="4.2.1.136"/>
    </reaction>
</comment>
<dbReference type="PROSITE" id="PS01050">
    <property type="entry name" value="YJEF_C_2"/>
    <property type="match status" value="1"/>
</dbReference>
<keyword evidence="8" id="KW-0418">Kinase</keyword>